<name>A0A2T6BYX6_9BACL</name>
<dbReference type="InterPro" id="IPR003593">
    <property type="entry name" value="AAA+_ATPase"/>
</dbReference>
<dbReference type="InterPro" id="IPR017871">
    <property type="entry name" value="ABC_transporter-like_CS"/>
</dbReference>
<dbReference type="PANTHER" id="PTHR42711:SF5">
    <property type="entry name" value="ABC TRANSPORTER ATP-BINDING PROTEIN NATA"/>
    <property type="match status" value="1"/>
</dbReference>
<reference evidence="6 7" key="1">
    <citation type="submission" date="2018-04" db="EMBL/GenBank/DDBJ databases">
        <title>Genomic Encyclopedia of Archaeal and Bacterial Type Strains, Phase II (KMG-II): from individual species to whole genera.</title>
        <authorList>
            <person name="Goeker M."/>
        </authorList>
    </citation>
    <scope>NUCLEOTIDE SEQUENCE [LARGE SCALE GENOMIC DNA]</scope>
    <source>
        <strain evidence="6 7">DSM 45787</strain>
    </source>
</reference>
<evidence type="ECO:0000256" key="2">
    <source>
        <dbReference type="ARBA" id="ARBA00022448"/>
    </source>
</evidence>
<keyword evidence="4 6" id="KW-0067">ATP-binding</keyword>
<evidence type="ECO:0000259" key="5">
    <source>
        <dbReference type="PROSITE" id="PS50893"/>
    </source>
</evidence>
<comment type="similarity">
    <text evidence="1">Belongs to the ABC transporter superfamily.</text>
</comment>
<protein>
    <submittedName>
        <fullName evidence="6">ABC-2 type transport system ATP-binding protein</fullName>
    </submittedName>
</protein>
<dbReference type="Proteomes" id="UP000244240">
    <property type="component" value="Unassembled WGS sequence"/>
</dbReference>
<comment type="caution">
    <text evidence="6">The sequence shown here is derived from an EMBL/GenBank/DDBJ whole genome shotgun (WGS) entry which is preliminary data.</text>
</comment>
<organism evidence="6 7">
    <name type="scientific">Melghirimyces profundicolus</name>
    <dbReference type="NCBI Taxonomy" id="1242148"/>
    <lineage>
        <taxon>Bacteria</taxon>
        <taxon>Bacillati</taxon>
        <taxon>Bacillota</taxon>
        <taxon>Bacilli</taxon>
        <taxon>Bacillales</taxon>
        <taxon>Thermoactinomycetaceae</taxon>
        <taxon>Melghirimyces</taxon>
    </lineage>
</organism>
<evidence type="ECO:0000256" key="3">
    <source>
        <dbReference type="ARBA" id="ARBA00022741"/>
    </source>
</evidence>
<proteinExistence type="inferred from homology"/>
<evidence type="ECO:0000313" key="7">
    <source>
        <dbReference type="Proteomes" id="UP000244240"/>
    </source>
</evidence>
<dbReference type="EMBL" id="QBKR01000007">
    <property type="protein sequence ID" value="PTX61272.1"/>
    <property type="molecule type" value="Genomic_DNA"/>
</dbReference>
<dbReference type="Pfam" id="PF00005">
    <property type="entry name" value="ABC_tran"/>
    <property type="match status" value="1"/>
</dbReference>
<dbReference type="SUPFAM" id="SSF52540">
    <property type="entry name" value="P-loop containing nucleoside triphosphate hydrolases"/>
    <property type="match status" value="1"/>
</dbReference>
<dbReference type="PANTHER" id="PTHR42711">
    <property type="entry name" value="ABC TRANSPORTER ATP-BINDING PROTEIN"/>
    <property type="match status" value="1"/>
</dbReference>
<sequence length="303" mass="34966">MVGKENVICMNDLTKYYGQHQALDRLNLEVEKGTVYGFIGPNGAGKSTTIRILLGLLKPTSGSAFILGKDVIKKGAVIRRHVGYLPSEVHYYERMKVRDVLNYALSFYPDADRSRLEYYLDLFEVDPKKRVKNLSLGNKKKVAIIQSLLHDPDLLILDEPTSGLDPLMQGVFFNVLKEEKEKGKTIFFSTHILSEVEKICDRFAIIRQGQIVATKDVESIRKQVMRILKVEYPAQDRIPHIEHEQIVKREVHDHIVRYYVQGKINEVLRQIVHDELNDIRVEEPSIEEIFMDYYQPKEPEGGK</sequence>
<evidence type="ECO:0000256" key="1">
    <source>
        <dbReference type="ARBA" id="ARBA00005417"/>
    </source>
</evidence>
<accession>A0A2T6BYX6</accession>
<dbReference type="AlphaFoldDB" id="A0A2T6BYX6"/>
<keyword evidence="7" id="KW-1185">Reference proteome</keyword>
<keyword evidence="2" id="KW-0813">Transport</keyword>
<dbReference type="GO" id="GO:0005524">
    <property type="term" value="F:ATP binding"/>
    <property type="evidence" value="ECO:0007669"/>
    <property type="project" value="UniProtKB-KW"/>
</dbReference>
<dbReference type="SMART" id="SM00382">
    <property type="entry name" value="AAA"/>
    <property type="match status" value="1"/>
</dbReference>
<dbReference type="GO" id="GO:0016887">
    <property type="term" value="F:ATP hydrolysis activity"/>
    <property type="evidence" value="ECO:0007669"/>
    <property type="project" value="InterPro"/>
</dbReference>
<dbReference type="InterPro" id="IPR027417">
    <property type="entry name" value="P-loop_NTPase"/>
</dbReference>
<dbReference type="CDD" id="cd03230">
    <property type="entry name" value="ABC_DR_subfamily_A"/>
    <property type="match status" value="1"/>
</dbReference>
<dbReference type="Gene3D" id="3.40.50.300">
    <property type="entry name" value="P-loop containing nucleotide triphosphate hydrolases"/>
    <property type="match status" value="1"/>
</dbReference>
<gene>
    <name evidence="6" type="ORF">C8P63_10767</name>
</gene>
<evidence type="ECO:0000256" key="4">
    <source>
        <dbReference type="ARBA" id="ARBA00022840"/>
    </source>
</evidence>
<dbReference type="RefSeq" id="WP_108022570.1">
    <property type="nucleotide sequence ID" value="NZ_QBKR01000007.1"/>
</dbReference>
<keyword evidence="3" id="KW-0547">Nucleotide-binding</keyword>
<dbReference type="InterPro" id="IPR003439">
    <property type="entry name" value="ABC_transporter-like_ATP-bd"/>
</dbReference>
<dbReference type="PROSITE" id="PS50893">
    <property type="entry name" value="ABC_TRANSPORTER_2"/>
    <property type="match status" value="1"/>
</dbReference>
<evidence type="ECO:0000313" key="6">
    <source>
        <dbReference type="EMBL" id="PTX61272.1"/>
    </source>
</evidence>
<feature type="domain" description="ABC transporter" evidence="5">
    <location>
        <begin position="8"/>
        <end position="233"/>
    </location>
</feature>
<dbReference type="InterPro" id="IPR050763">
    <property type="entry name" value="ABC_transporter_ATP-binding"/>
</dbReference>
<dbReference type="OrthoDB" id="9804819at2"/>
<dbReference type="PROSITE" id="PS00211">
    <property type="entry name" value="ABC_TRANSPORTER_1"/>
    <property type="match status" value="1"/>
</dbReference>